<evidence type="ECO:0000259" key="7">
    <source>
        <dbReference type="PROSITE" id="PS50888"/>
    </source>
</evidence>
<dbReference type="GO" id="GO:0003700">
    <property type="term" value="F:DNA-binding transcription factor activity"/>
    <property type="evidence" value="ECO:0007669"/>
    <property type="project" value="TreeGrafter"/>
</dbReference>
<feature type="domain" description="BHLH" evidence="7">
    <location>
        <begin position="299"/>
        <end position="349"/>
    </location>
</feature>
<keyword evidence="5" id="KW-0539">Nucleus</keyword>
<feature type="compositionally biased region" description="Basic and acidic residues" evidence="6">
    <location>
        <begin position="231"/>
        <end position="263"/>
    </location>
</feature>
<feature type="compositionally biased region" description="Polar residues" evidence="6">
    <location>
        <begin position="264"/>
        <end position="274"/>
    </location>
</feature>
<dbReference type="InterPro" id="IPR036638">
    <property type="entry name" value="HLH_DNA-bd_sf"/>
</dbReference>
<dbReference type="PANTHER" id="PTHR12565:SF184">
    <property type="entry name" value="BHLH TRANSCRIPTION FACTOR"/>
    <property type="match status" value="1"/>
</dbReference>
<dbReference type="InterPro" id="IPR024097">
    <property type="entry name" value="bHLH_ZIP_TF"/>
</dbReference>
<evidence type="ECO:0000256" key="4">
    <source>
        <dbReference type="ARBA" id="ARBA00023163"/>
    </source>
</evidence>
<dbReference type="FunFam" id="4.10.280.10:FF:000002">
    <property type="entry name" value="Basic helix-loop-helix transcription factor"/>
    <property type="match status" value="1"/>
</dbReference>
<evidence type="ECO:0000256" key="3">
    <source>
        <dbReference type="ARBA" id="ARBA00023015"/>
    </source>
</evidence>
<dbReference type="SUPFAM" id="SSF47459">
    <property type="entry name" value="HLH, helix-loop-helix DNA-binding domain"/>
    <property type="match status" value="1"/>
</dbReference>
<evidence type="ECO:0000256" key="1">
    <source>
        <dbReference type="ARBA" id="ARBA00004123"/>
    </source>
</evidence>
<accession>A0AAQ3JWQ5</accession>
<feature type="compositionally biased region" description="Basic and acidic residues" evidence="6">
    <location>
        <begin position="275"/>
        <end position="287"/>
    </location>
</feature>
<dbReference type="Gene3D" id="4.10.280.10">
    <property type="entry name" value="Helix-loop-helix DNA-binding domain"/>
    <property type="match status" value="1"/>
</dbReference>
<dbReference type="PANTHER" id="PTHR12565">
    <property type="entry name" value="STEROL REGULATORY ELEMENT-BINDING PROTEIN"/>
    <property type="match status" value="1"/>
</dbReference>
<dbReference type="EMBL" id="CP136891">
    <property type="protein sequence ID" value="WOK96569.1"/>
    <property type="molecule type" value="Genomic_DNA"/>
</dbReference>
<reference evidence="8 9" key="1">
    <citation type="submission" date="2023-10" db="EMBL/GenBank/DDBJ databases">
        <title>Chromosome-scale genome assembly provides insights into flower coloration mechanisms of Canna indica.</title>
        <authorList>
            <person name="Li C."/>
        </authorList>
    </citation>
    <scope>NUCLEOTIDE SEQUENCE [LARGE SCALE GENOMIC DNA]</scope>
    <source>
        <tissue evidence="8">Flower</tissue>
    </source>
</reference>
<dbReference type="SMART" id="SM00353">
    <property type="entry name" value="HLH"/>
    <property type="match status" value="1"/>
</dbReference>
<comment type="similarity">
    <text evidence="2">Belongs to the bHLH protein family.</text>
</comment>
<dbReference type="GO" id="GO:0005634">
    <property type="term" value="C:nucleus"/>
    <property type="evidence" value="ECO:0007669"/>
    <property type="project" value="UniProtKB-SubCell"/>
</dbReference>
<dbReference type="Pfam" id="PF00010">
    <property type="entry name" value="HLH"/>
    <property type="match status" value="1"/>
</dbReference>
<dbReference type="AlphaFoldDB" id="A0AAQ3JWQ5"/>
<organism evidence="8 9">
    <name type="scientific">Canna indica</name>
    <name type="common">Indian-shot</name>
    <dbReference type="NCBI Taxonomy" id="4628"/>
    <lineage>
        <taxon>Eukaryota</taxon>
        <taxon>Viridiplantae</taxon>
        <taxon>Streptophyta</taxon>
        <taxon>Embryophyta</taxon>
        <taxon>Tracheophyta</taxon>
        <taxon>Spermatophyta</taxon>
        <taxon>Magnoliopsida</taxon>
        <taxon>Liliopsida</taxon>
        <taxon>Zingiberales</taxon>
        <taxon>Cannaceae</taxon>
        <taxon>Canna</taxon>
    </lineage>
</organism>
<feature type="compositionally biased region" description="Basic residues" evidence="6">
    <location>
        <begin position="204"/>
        <end position="213"/>
    </location>
</feature>
<evidence type="ECO:0000256" key="6">
    <source>
        <dbReference type="SAM" id="MobiDB-lite"/>
    </source>
</evidence>
<comment type="subcellular location">
    <subcellularLocation>
        <location evidence="1">Nucleus</location>
    </subcellularLocation>
</comment>
<proteinExistence type="inferred from homology"/>
<evidence type="ECO:0000313" key="8">
    <source>
        <dbReference type="EMBL" id="WOK96569.1"/>
    </source>
</evidence>
<keyword evidence="4" id="KW-0804">Transcription</keyword>
<dbReference type="CDD" id="cd18919">
    <property type="entry name" value="bHLH_AtBPE_like"/>
    <property type="match status" value="1"/>
</dbReference>
<dbReference type="InterPro" id="IPR011598">
    <property type="entry name" value="bHLH_dom"/>
</dbReference>
<dbReference type="Proteomes" id="UP001327560">
    <property type="component" value="Chromosome 2"/>
</dbReference>
<evidence type="ECO:0000256" key="2">
    <source>
        <dbReference type="ARBA" id="ARBA00005510"/>
    </source>
</evidence>
<evidence type="ECO:0000256" key="5">
    <source>
        <dbReference type="ARBA" id="ARBA00023242"/>
    </source>
</evidence>
<sequence length="505" mass="55364">MYCGGPPDQMLDLNWNQTMDANGHFESALSSIVSSQSSSSPVSVEGMAFHKLMGGLQNVGNSNDGMSQQGHPIGVRLNSPATLNLSMTGHLRHQQQAMGGLPLPGIPVPQTHLDQLSAHLDFAERAARFSSLNYGHLATQLGLLDTEKLSRAARFQNGMPEGRKETPVADRLQLDMNNGELVTAREESSVSDPAASGEDAGSNAKKRKAPPKGKAKETSLANSVMDPSPKVAEEEHSGMKRCRSMEKNGNEIEAVKPKVEHNDGCSSNGNSGQKQGRDCAAKSPEPPKDYIHVRARRGQATDSHSLAERVRREKISQRMKLLQDLVPGCNKVTGKAVMLDEIINYVQSLQRQVEFLSMKLATVNPHLDFNNLANLLPKDMHQAGGPMPNSVYSLGNSEMTPPYINQPQQGTSLHCALPNGMETQSSIHLLDSTFHQNHNTHQQFIAGFENTSSQVRYHCQNLDCIIYHKVLLPSCFDTRELLNIQLGAFWEEDLQNATHMNIGQN</sequence>
<keyword evidence="9" id="KW-1185">Reference proteome</keyword>
<protein>
    <recommendedName>
        <fullName evidence="7">BHLH domain-containing protein</fullName>
    </recommendedName>
</protein>
<dbReference type="PROSITE" id="PS50888">
    <property type="entry name" value="BHLH"/>
    <property type="match status" value="1"/>
</dbReference>
<gene>
    <name evidence="8" type="ORF">Cni_G05276</name>
</gene>
<feature type="region of interest" description="Disordered" evidence="6">
    <location>
        <begin position="182"/>
        <end position="287"/>
    </location>
</feature>
<evidence type="ECO:0000313" key="9">
    <source>
        <dbReference type="Proteomes" id="UP001327560"/>
    </source>
</evidence>
<dbReference type="GO" id="GO:0046983">
    <property type="term" value="F:protein dimerization activity"/>
    <property type="evidence" value="ECO:0007669"/>
    <property type="project" value="InterPro"/>
</dbReference>
<name>A0AAQ3JWQ5_9LILI</name>
<keyword evidence="3" id="KW-0805">Transcription regulation</keyword>